<evidence type="ECO:0000259" key="3">
    <source>
        <dbReference type="Pfam" id="PF02557"/>
    </source>
</evidence>
<sequence>MPRNTTVTITAAAVTLACLGASIYASPPVVAETMGRQVQEFSPLKPETYPVATNVQDDVEPPLAQDRDQSIAATADPGDDPAPQTSESVPRHIDEITLTPVTADDKVTNPRSRRSSTASPHKPSEAEVTPPESASDASTEEPAQTESHIPEDLDSPDSLTVIVNKQRHLPADYEPTDLVELSAEFSSGSQLLRQEAAEAAHAMFEAAQQDGISLTAISAYRSYDYQVELYDTYVRQYGAATTNHMSARPGYSEHQTGLSLDVDTPDGQHTLKQSFGDTAAGQWVAEHAPDFGFVIRYPEDEHDYTGFQYEPWHLRYFGEQYAQHIAEHSGVAEREFALDPAPDYQD</sequence>
<dbReference type="AlphaFoldDB" id="A0A543A0R1"/>
<keyword evidence="2" id="KW-0732">Signal</keyword>
<dbReference type="PROSITE" id="PS51257">
    <property type="entry name" value="PROKAR_LIPOPROTEIN"/>
    <property type="match status" value="1"/>
</dbReference>
<feature type="compositionally biased region" description="Polar residues" evidence="1">
    <location>
        <begin position="135"/>
        <end position="147"/>
    </location>
</feature>
<accession>A0A543A0R1</accession>
<dbReference type="InterPro" id="IPR052179">
    <property type="entry name" value="DD-CPase-like"/>
</dbReference>
<dbReference type="PANTHER" id="PTHR34385">
    <property type="entry name" value="D-ALANYL-D-ALANINE CARBOXYPEPTIDASE"/>
    <property type="match status" value="1"/>
</dbReference>
<protein>
    <submittedName>
        <fullName evidence="4">LAS superfamily LD-carboxypeptidase LdcB</fullName>
    </submittedName>
</protein>
<evidence type="ECO:0000313" key="4">
    <source>
        <dbReference type="EMBL" id="TQL66100.1"/>
    </source>
</evidence>
<dbReference type="InterPro" id="IPR009045">
    <property type="entry name" value="Zn_M74/Hedgehog-like"/>
</dbReference>
<dbReference type="GO" id="GO:0004180">
    <property type="term" value="F:carboxypeptidase activity"/>
    <property type="evidence" value="ECO:0007669"/>
    <property type="project" value="UniProtKB-KW"/>
</dbReference>
<dbReference type="OrthoDB" id="9792074at2"/>
<dbReference type="Gene3D" id="3.30.1380.10">
    <property type="match status" value="1"/>
</dbReference>
<keyword evidence="5" id="KW-1185">Reference proteome</keyword>
<gene>
    <name evidence="4" type="ORF">FB556_2579</name>
</gene>
<comment type="caution">
    <text evidence="4">The sequence shown here is derived from an EMBL/GenBank/DDBJ whole genome shotgun (WGS) entry which is preliminary data.</text>
</comment>
<organism evidence="4 5">
    <name type="scientific">Enteractinococcus coprophilus</name>
    <dbReference type="NCBI Taxonomy" id="1027633"/>
    <lineage>
        <taxon>Bacteria</taxon>
        <taxon>Bacillati</taxon>
        <taxon>Actinomycetota</taxon>
        <taxon>Actinomycetes</taxon>
        <taxon>Micrococcales</taxon>
        <taxon>Micrococcaceae</taxon>
    </lineage>
</organism>
<dbReference type="CDD" id="cd14852">
    <property type="entry name" value="LD-carboxypeptidase"/>
    <property type="match status" value="1"/>
</dbReference>
<dbReference type="Proteomes" id="UP000319746">
    <property type="component" value="Unassembled WGS sequence"/>
</dbReference>
<evidence type="ECO:0000313" key="5">
    <source>
        <dbReference type="Proteomes" id="UP000319746"/>
    </source>
</evidence>
<proteinExistence type="predicted"/>
<name>A0A543A0R1_9MICC</name>
<reference evidence="4 5" key="1">
    <citation type="submission" date="2019-06" db="EMBL/GenBank/DDBJ databases">
        <title>Sequencing the genomes of 1000 actinobacteria strains.</title>
        <authorList>
            <person name="Klenk H.-P."/>
        </authorList>
    </citation>
    <scope>NUCLEOTIDE SEQUENCE [LARGE SCALE GENOMIC DNA]</scope>
    <source>
        <strain evidence="4 5">DSM 24083</strain>
    </source>
</reference>
<dbReference type="PANTHER" id="PTHR34385:SF1">
    <property type="entry name" value="PEPTIDOGLYCAN L-ALANYL-D-GLUTAMATE ENDOPEPTIDASE CWLK"/>
    <property type="match status" value="1"/>
</dbReference>
<evidence type="ECO:0000256" key="1">
    <source>
        <dbReference type="SAM" id="MobiDB-lite"/>
    </source>
</evidence>
<dbReference type="Pfam" id="PF02557">
    <property type="entry name" value="VanY"/>
    <property type="match status" value="1"/>
</dbReference>
<evidence type="ECO:0000256" key="2">
    <source>
        <dbReference type="SAM" id="SignalP"/>
    </source>
</evidence>
<dbReference type="EMBL" id="VFOU01000004">
    <property type="protein sequence ID" value="TQL66100.1"/>
    <property type="molecule type" value="Genomic_DNA"/>
</dbReference>
<dbReference type="SUPFAM" id="SSF55166">
    <property type="entry name" value="Hedgehog/DD-peptidase"/>
    <property type="match status" value="1"/>
</dbReference>
<dbReference type="InterPro" id="IPR003709">
    <property type="entry name" value="VanY-like_core_dom"/>
</dbReference>
<feature type="chain" id="PRO_5021878496" evidence="2">
    <location>
        <begin position="32"/>
        <end position="346"/>
    </location>
</feature>
<feature type="signal peptide" evidence="2">
    <location>
        <begin position="1"/>
        <end position="31"/>
    </location>
</feature>
<dbReference type="RefSeq" id="WP_141868267.1">
    <property type="nucleotide sequence ID" value="NZ_BAABAN010000017.1"/>
</dbReference>
<dbReference type="GO" id="GO:0006508">
    <property type="term" value="P:proteolysis"/>
    <property type="evidence" value="ECO:0007669"/>
    <property type="project" value="InterPro"/>
</dbReference>
<feature type="region of interest" description="Disordered" evidence="1">
    <location>
        <begin position="51"/>
        <end position="157"/>
    </location>
</feature>
<dbReference type="InterPro" id="IPR058193">
    <property type="entry name" value="VanY/YodJ_core_dom"/>
</dbReference>
<keyword evidence="4" id="KW-0378">Hydrolase</keyword>
<keyword evidence="4" id="KW-0121">Carboxypeptidase</keyword>
<feature type="domain" description="D-alanyl-D-alanine carboxypeptidase-like core" evidence="3">
    <location>
        <begin position="191"/>
        <end position="318"/>
    </location>
</feature>
<keyword evidence="4" id="KW-0645">Protease</keyword>